<organism evidence="3 4">
    <name type="scientific">Paracraurococcus ruber</name>
    <dbReference type="NCBI Taxonomy" id="77675"/>
    <lineage>
        <taxon>Bacteria</taxon>
        <taxon>Pseudomonadati</taxon>
        <taxon>Pseudomonadota</taxon>
        <taxon>Alphaproteobacteria</taxon>
        <taxon>Acetobacterales</taxon>
        <taxon>Roseomonadaceae</taxon>
        <taxon>Paracraurococcus</taxon>
    </lineage>
</organism>
<evidence type="ECO:0000256" key="1">
    <source>
        <dbReference type="ARBA" id="ARBA00022801"/>
    </source>
</evidence>
<dbReference type="PANTHER" id="PTHR43798">
    <property type="entry name" value="MONOACYLGLYCEROL LIPASE"/>
    <property type="match status" value="1"/>
</dbReference>
<dbReference type="PANTHER" id="PTHR43798:SF31">
    <property type="entry name" value="AB HYDROLASE SUPERFAMILY PROTEIN YCLE"/>
    <property type="match status" value="1"/>
</dbReference>
<keyword evidence="4" id="KW-1185">Reference proteome</keyword>
<protein>
    <recommendedName>
        <fullName evidence="2">AB hydrolase-1 domain-containing protein</fullName>
    </recommendedName>
</protein>
<dbReference type="InterPro" id="IPR050266">
    <property type="entry name" value="AB_hydrolase_sf"/>
</dbReference>
<dbReference type="Proteomes" id="UP000697995">
    <property type="component" value="Unassembled WGS sequence"/>
</dbReference>
<name>A0ABS1CUL4_9PROT</name>
<proteinExistence type="predicted"/>
<dbReference type="SUPFAM" id="SSF53474">
    <property type="entry name" value="alpha/beta-Hydrolases"/>
    <property type="match status" value="1"/>
</dbReference>
<comment type="caution">
    <text evidence="3">The sequence shown here is derived from an EMBL/GenBank/DDBJ whole genome shotgun (WGS) entry which is preliminary data.</text>
</comment>
<dbReference type="PRINTS" id="PR00111">
    <property type="entry name" value="ABHYDROLASE"/>
</dbReference>
<evidence type="ECO:0000259" key="2">
    <source>
        <dbReference type="Pfam" id="PF12697"/>
    </source>
</evidence>
<evidence type="ECO:0000313" key="3">
    <source>
        <dbReference type="EMBL" id="MBK1657514.1"/>
    </source>
</evidence>
<sequence>MVGPPGPDGKAAIGNSELKGCPKCGRPWVVTAGRGCRMLPCNIKGETSMDWNPKPLGIEDVRVQRRGRGQPLVLIHCLGQSATFWDVLAPLEDRFELIAYSLPGHGDTPLPAGQYDQDATTAQLKALMEREGIARAHIAGISMGGSLACHFAGTHPDMVEKLILCDCTPLYNEESRANWPVRAGIAREKGVAALIPMLLPIFFTPGSIAEDGPNVRHVRTTFEACSGEGYALACEWLAMVDAREEAKRIRAPTLVMLGSEERAAFKEAAQWMHANIPGSRGVVEVPVAGHASVRERPEFCIRQFRDFLS</sequence>
<keyword evidence="1" id="KW-0378">Hydrolase</keyword>
<feature type="domain" description="AB hydrolase-1" evidence="2">
    <location>
        <begin position="72"/>
        <end position="301"/>
    </location>
</feature>
<evidence type="ECO:0000313" key="4">
    <source>
        <dbReference type="Proteomes" id="UP000697995"/>
    </source>
</evidence>
<dbReference type="InterPro" id="IPR029058">
    <property type="entry name" value="AB_hydrolase_fold"/>
</dbReference>
<dbReference type="EMBL" id="NRSG01000020">
    <property type="protein sequence ID" value="MBK1657514.1"/>
    <property type="molecule type" value="Genomic_DNA"/>
</dbReference>
<dbReference type="Gene3D" id="3.40.50.1820">
    <property type="entry name" value="alpha/beta hydrolase"/>
    <property type="match status" value="1"/>
</dbReference>
<dbReference type="InterPro" id="IPR000073">
    <property type="entry name" value="AB_hydrolase_1"/>
</dbReference>
<gene>
    <name evidence="3" type="ORF">CKO45_04625</name>
</gene>
<dbReference type="Pfam" id="PF12697">
    <property type="entry name" value="Abhydrolase_6"/>
    <property type="match status" value="1"/>
</dbReference>
<reference evidence="3 4" key="1">
    <citation type="journal article" date="2020" name="Microorganisms">
        <title>Osmotic Adaptation and Compatible Solute Biosynthesis of Phototrophic Bacteria as Revealed from Genome Analyses.</title>
        <authorList>
            <person name="Imhoff J.F."/>
            <person name="Rahn T."/>
            <person name="Kunzel S."/>
            <person name="Keller A."/>
            <person name="Neulinger S.C."/>
        </authorList>
    </citation>
    <scope>NUCLEOTIDE SEQUENCE [LARGE SCALE GENOMIC DNA]</scope>
    <source>
        <strain evidence="3 4">DSM 15382</strain>
    </source>
</reference>
<accession>A0ABS1CUL4</accession>